<dbReference type="PATRIC" id="fig|1121338.3.peg.1952"/>
<feature type="transmembrane region" description="Helical" evidence="1">
    <location>
        <begin position="43"/>
        <end position="61"/>
    </location>
</feature>
<organism evidence="2 3">
    <name type="scientific">Clostridium tepidiprofundi DSM 19306</name>
    <dbReference type="NCBI Taxonomy" id="1121338"/>
    <lineage>
        <taxon>Bacteria</taxon>
        <taxon>Bacillati</taxon>
        <taxon>Bacillota</taxon>
        <taxon>Clostridia</taxon>
        <taxon>Eubacteriales</taxon>
        <taxon>Clostridiaceae</taxon>
        <taxon>Clostridium</taxon>
    </lineage>
</organism>
<name>A0A151B2R7_9CLOT</name>
<reference evidence="2 3" key="1">
    <citation type="submission" date="2016-02" db="EMBL/GenBank/DDBJ databases">
        <title>Genome sequence of Clostridium tepidiprofundi DSM 19306.</title>
        <authorList>
            <person name="Poehlein A."/>
            <person name="Daniel R."/>
        </authorList>
    </citation>
    <scope>NUCLEOTIDE SEQUENCE [LARGE SCALE GENOMIC DNA]</scope>
    <source>
        <strain evidence="2 3">DSM 19306</strain>
    </source>
</reference>
<dbReference type="AlphaFoldDB" id="A0A151B2R7"/>
<feature type="transmembrane region" description="Helical" evidence="1">
    <location>
        <begin position="12"/>
        <end position="31"/>
    </location>
</feature>
<evidence type="ECO:0000313" key="3">
    <source>
        <dbReference type="Proteomes" id="UP000075531"/>
    </source>
</evidence>
<evidence type="ECO:0000313" key="2">
    <source>
        <dbReference type="EMBL" id="KYH34186.1"/>
    </source>
</evidence>
<sequence length="245" mass="27650">MIIWELKKIFKCKMGLIILSLFVLNSIAMSFFKNFEHRINSPLMSIIMLIIILLISSNIYTSEKISNVDNIILSSKNKFNVLYSKLTLAIILPVIIYGCYLGIEFLTQLFQCGLPINEEIKSINLLLKIGTMTLVFISISVFASLFSFISSTSLSSISTSLIFLSLGKILTLAKFLPNTLLNILSTVNYVDLIFYPNQFIYLLSTNINIFGKNVGFVYVFYGILISVLCIGILLCIITFKKLLTR</sequence>
<gene>
    <name evidence="2" type="ORF">CLTEP_19000</name>
</gene>
<feature type="transmembrane region" description="Helical" evidence="1">
    <location>
        <begin position="161"/>
        <end position="184"/>
    </location>
</feature>
<dbReference type="RefSeq" id="WP_066825904.1">
    <property type="nucleotide sequence ID" value="NZ_LTBA01000023.1"/>
</dbReference>
<keyword evidence="1" id="KW-1133">Transmembrane helix</keyword>
<accession>A0A151B2R7</accession>
<evidence type="ECO:0000256" key="1">
    <source>
        <dbReference type="SAM" id="Phobius"/>
    </source>
</evidence>
<comment type="caution">
    <text evidence="2">The sequence shown here is derived from an EMBL/GenBank/DDBJ whole genome shotgun (WGS) entry which is preliminary data.</text>
</comment>
<protein>
    <submittedName>
        <fullName evidence="2">ABC-2 family transporter protein</fullName>
    </submittedName>
</protein>
<feature type="transmembrane region" description="Helical" evidence="1">
    <location>
        <begin position="82"/>
        <end position="103"/>
    </location>
</feature>
<feature type="transmembrane region" description="Helical" evidence="1">
    <location>
        <begin position="123"/>
        <end position="149"/>
    </location>
</feature>
<dbReference type="Proteomes" id="UP000075531">
    <property type="component" value="Unassembled WGS sequence"/>
</dbReference>
<keyword evidence="1" id="KW-0812">Transmembrane</keyword>
<dbReference type="EMBL" id="LTBA01000023">
    <property type="protein sequence ID" value="KYH34186.1"/>
    <property type="molecule type" value="Genomic_DNA"/>
</dbReference>
<dbReference type="OrthoDB" id="1908801at2"/>
<keyword evidence="1" id="KW-0472">Membrane</keyword>
<keyword evidence="3" id="KW-1185">Reference proteome</keyword>
<dbReference type="STRING" id="1121338.CLTEP_19000"/>
<feature type="transmembrane region" description="Helical" evidence="1">
    <location>
        <begin position="218"/>
        <end position="239"/>
    </location>
</feature>
<proteinExistence type="predicted"/>